<dbReference type="eggNOG" id="COG0406">
    <property type="taxonomic scope" value="Bacteria"/>
</dbReference>
<organism evidence="7 8">
    <name type="scientific">Facklamia languida CCUG 37842</name>
    <dbReference type="NCBI Taxonomy" id="883113"/>
    <lineage>
        <taxon>Bacteria</taxon>
        <taxon>Bacillati</taxon>
        <taxon>Bacillota</taxon>
        <taxon>Bacilli</taxon>
        <taxon>Lactobacillales</taxon>
        <taxon>Aerococcaceae</taxon>
        <taxon>Facklamia</taxon>
    </lineage>
</organism>
<dbReference type="Gene3D" id="3.40.50.1240">
    <property type="entry name" value="Phosphoglycerate mutase-like"/>
    <property type="match status" value="1"/>
</dbReference>
<dbReference type="PROSITE" id="PS00175">
    <property type="entry name" value="PG_MUTASE"/>
    <property type="match status" value="1"/>
</dbReference>
<dbReference type="InterPro" id="IPR001345">
    <property type="entry name" value="PG/BPGM_mutase_AS"/>
</dbReference>
<dbReference type="SMART" id="SM00855">
    <property type="entry name" value="PGAM"/>
    <property type="match status" value="1"/>
</dbReference>
<reference evidence="7 8" key="1">
    <citation type="submission" date="2012-01" db="EMBL/GenBank/DDBJ databases">
        <title>The Genome Sequence of Facklamia languida CCUG 37842.</title>
        <authorList>
            <consortium name="The Broad Institute Genome Sequencing Platform"/>
            <person name="Earl A."/>
            <person name="Ward D."/>
            <person name="Feldgarden M."/>
            <person name="Gevers D."/>
            <person name="Huys G."/>
            <person name="Young S.K."/>
            <person name="Zeng Q."/>
            <person name="Gargeya S."/>
            <person name="Fitzgerald M."/>
            <person name="Haas B."/>
            <person name="Abouelleil A."/>
            <person name="Alvarado L."/>
            <person name="Arachchi H.M."/>
            <person name="Berlin A."/>
            <person name="Chapman S.B."/>
            <person name="Gearin G."/>
            <person name="Goldberg J."/>
            <person name="Griggs A."/>
            <person name="Gujja S."/>
            <person name="Hansen M."/>
            <person name="Heiman D."/>
            <person name="Howarth C."/>
            <person name="Larimer J."/>
            <person name="Lui A."/>
            <person name="MacDonald P.J.P."/>
            <person name="McCowen C."/>
            <person name="Montmayeur A."/>
            <person name="Murphy C."/>
            <person name="Neiman D."/>
            <person name="Pearson M."/>
            <person name="Priest M."/>
            <person name="Roberts A."/>
            <person name="Saif S."/>
            <person name="Shea T."/>
            <person name="Sisk P."/>
            <person name="Stolte C."/>
            <person name="Sykes S."/>
            <person name="Wortman J."/>
            <person name="Nusbaum C."/>
            <person name="Birren B."/>
        </authorList>
    </citation>
    <scope>NUCLEOTIDE SEQUENCE [LARGE SCALE GENOMIC DNA]</scope>
    <source>
        <strain evidence="7 8">CCUG 37842</strain>
    </source>
</reference>
<protein>
    <recommendedName>
        <fullName evidence="2">phosphoglycerate mutase (2,3-diphosphoglycerate-dependent)</fullName>
        <ecNumber evidence="2">5.4.2.11</ecNumber>
    </recommendedName>
</protein>
<accession>H3NK85</accession>
<name>H3NK85_9LACT</name>
<keyword evidence="8" id="KW-1185">Reference proteome</keyword>
<evidence type="ECO:0000256" key="5">
    <source>
        <dbReference type="PIRSR" id="PIRSR613078-1"/>
    </source>
</evidence>
<dbReference type="STRING" id="883113.HMPREF9708_01274"/>
<feature type="binding site" evidence="6">
    <location>
        <position position="56"/>
    </location>
    <ligand>
        <name>substrate</name>
    </ligand>
</feature>
<dbReference type="GO" id="GO:0006096">
    <property type="term" value="P:glycolytic process"/>
    <property type="evidence" value="ECO:0007669"/>
    <property type="project" value="UniProtKB-KW"/>
</dbReference>
<dbReference type="RefSeq" id="WP_006309477.1">
    <property type="nucleotide sequence ID" value="NZ_JH601133.1"/>
</dbReference>
<dbReference type="OrthoDB" id="9781415at2"/>
<dbReference type="CDD" id="cd07067">
    <property type="entry name" value="HP_PGM_like"/>
    <property type="match status" value="1"/>
</dbReference>
<dbReference type="Proteomes" id="UP000006190">
    <property type="component" value="Unassembled WGS sequence"/>
</dbReference>
<dbReference type="InterPro" id="IPR005952">
    <property type="entry name" value="Phosphogly_mut1"/>
</dbReference>
<dbReference type="Pfam" id="PF00300">
    <property type="entry name" value="His_Phos_1"/>
    <property type="match status" value="1"/>
</dbReference>
<feature type="binding site" evidence="6">
    <location>
        <begin position="7"/>
        <end position="14"/>
    </location>
    <ligand>
        <name>substrate</name>
    </ligand>
</feature>
<gene>
    <name evidence="7" type="ORF">HMPREF9708_01274</name>
</gene>
<dbReference type="HOGENOM" id="CLU_033323_8_4_9"/>
<keyword evidence="3" id="KW-0324">Glycolysis</keyword>
<dbReference type="InterPro" id="IPR029033">
    <property type="entry name" value="His_PPase_superfam"/>
</dbReference>
<evidence type="ECO:0000256" key="4">
    <source>
        <dbReference type="ARBA" id="ARBA00023235"/>
    </source>
</evidence>
<dbReference type="EMBL" id="AGEG01000014">
    <property type="protein sequence ID" value="EHR36602.1"/>
    <property type="molecule type" value="Genomic_DNA"/>
</dbReference>
<dbReference type="SUPFAM" id="SSF53254">
    <property type="entry name" value="Phosphoglycerate mutase-like"/>
    <property type="match status" value="1"/>
</dbReference>
<evidence type="ECO:0000313" key="7">
    <source>
        <dbReference type="EMBL" id="EHR36602.1"/>
    </source>
</evidence>
<keyword evidence="4" id="KW-0413">Isomerase</keyword>
<evidence type="ECO:0000256" key="6">
    <source>
        <dbReference type="PIRSR" id="PIRSR613078-2"/>
    </source>
</evidence>
<comment type="similarity">
    <text evidence="1">Belongs to the phosphoglycerate mutase family. BPG-dependent PGAM subfamily.</text>
</comment>
<dbReference type="PANTHER" id="PTHR11931">
    <property type="entry name" value="PHOSPHOGLYCERATE MUTASE"/>
    <property type="match status" value="1"/>
</dbReference>
<evidence type="ECO:0000256" key="3">
    <source>
        <dbReference type="ARBA" id="ARBA00023152"/>
    </source>
</evidence>
<comment type="caution">
    <text evidence="7">The sequence shown here is derived from an EMBL/GenBank/DDBJ whole genome shotgun (WGS) entry which is preliminary data.</text>
</comment>
<sequence length="193" mass="22149">MKLILVRHGQTQANLAQEFVGWSQSSLTDQGYYQARQVALGIQNPPDRIVASDLDRTLTTAQVVCSTNQWSHIPVETMSEFREIHFGSWEGQTARQIQSQDPIQWQAYLDHPLDFTFPQGESLQMVKARVQRGLRTLDQELGRQEVVLLVSHLGVLRVIQDWLAPEVGDRFWDYTFPQGTFKVLDLANRHGEF</sequence>
<dbReference type="AlphaFoldDB" id="H3NK85"/>
<feature type="active site" description="Tele-phosphohistidine intermediate" evidence="5">
    <location>
        <position position="8"/>
    </location>
</feature>
<dbReference type="EC" id="5.4.2.11" evidence="2"/>
<evidence type="ECO:0000313" key="8">
    <source>
        <dbReference type="Proteomes" id="UP000006190"/>
    </source>
</evidence>
<evidence type="ECO:0000256" key="1">
    <source>
        <dbReference type="ARBA" id="ARBA00006717"/>
    </source>
</evidence>
<feature type="active site" description="Proton donor/acceptor" evidence="5">
    <location>
        <position position="83"/>
    </location>
</feature>
<dbReference type="GO" id="GO:0004619">
    <property type="term" value="F:phosphoglycerate mutase activity"/>
    <property type="evidence" value="ECO:0007669"/>
    <property type="project" value="UniProtKB-EC"/>
</dbReference>
<dbReference type="InterPro" id="IPR013078">
    <property type="entry name" value="His_Pase_superF_clade-1"/>
</dbReference>
<proteinExistence type="inferred from homology"/>
<evidence type="ECO:0000256" key="2">
    <source>
        <dbReference type="ARBA" id="ARBA00012028"/>
    </source>
</evidence>
<dbReference type="PATRIC" id="fig|883113.3.peg.1271"/>
<dbReference type="PIRSF" id="PIRSF000709">
    <property type="entry name" value="6PFK_2-Ptase"/>
    <property type="match status" value="1"/>
</dbReference>